<name>A0ABU5WBM0_AERCA</name>
<sequence length="378" mass="42921">MHGERRLAAVSLFSQLGQSSANGEKSLDAFLAGLSAHQRQELLSLSTSELQRLIALKLDKLKLSTSELLRTVDIPNGLPEELDSLLCDYRALLIRRYSILIDKKHRRSPSYVVRAMLKPISFCVYLSKKGIQTWGQVGNTELASFLEDTGSKLSTCLKRFIKYAQNKKNPFKKPTQNKPRRGGGTLIETPRPQIIHPNELRLFLERLHQVLDDDHYLWAWLVCKLGLTVKRASELTLADIKINEQGRCVLRPYEAWISLPKSIEAIVIEQANKLYPVWKSGSDSLLGKLKLLSSVGKTPDRFSYLYLQNKAVILRASAIYAMMENGHLDRVTLKKTIGISMVTLAKLERLFSVDVHRRLDPEFIKLRNVHITGQANHE</sequence>
<organism evidence="1 2">
    <name type="scientific">Aeromonas caviae</name>
    <name type="common">Aeromonas punctata</name>
    <dbReference type="NCBI Taxonomy" id="648"/>
    <lineage>
        <taxon>Bacteria</taxon>
        <taxon>Pseudomonadati</taxon>
        <taxon>Pseudomonadota</taxon>
        <taxon>Gammaproteobacteria</taxon>
        <taxon>Aeromonadales</taxon>
        <taxon>Aeromonadaceae</taxon>
        <taxon>Aeromonas</taxon>
    </lineage>
</organism>
<protein>
    <recommendedName>
        <fullName evidence="3">Tyr recombinase domain-containing protein</fullName>
    </recommendedName>
</protein>
<dbReference type="RefSeq" id="WP_323580139.1">
    <property type="nucleotide sequence ID" value="NZ_JAYGOJ010000191.1"/>
</dbReference>
<evidence type="ECO:0008006" key="3">
    <source>
        <dbReference type="Google" id="ProtNLM"/>
    </source>
</evidence>
<gene>
    <name evidence="1" type="ORF">VCX44_21555</name>
</gene>
<dbReference type="Proteomes" id="UP001304847">
    <property type="component" value="Unassembled WGS sequence"/>
</dbReference>
<keyword evidence="2" id="KW-1185">Reference proteome</keyword>
<evidence type="ECO:0000313" key="1">
    <source>
        <dbReference type="EMBL" id="MEA9438318.1"/>
    </source>
</evidence>
<accession>A0ABU5WBM0</accession>
<dbReference type="EMBL" id="JAYGOJ010000191">
    <property type="protein sequence ID" value="MEA9438318.1"/>
    <property type="molecule type" value="Genomic_DNA"/>
</dbReference>
<comment type="caution">
    <text evidence="1">The sequence shown here is derived from an EMBL/GenBank/DDBJ whole genome shotgun (WGS) entry which is preliminary data.</text>
</comment>
<proteinExistence type="predicted"/>
<reference evidence="1 2" key="1">
    <citation type="submission" date="2023-12" db="EMBL/GenBank/DDBJ databases">
        <title>Characterization of antibiotic resistance in Aeromonas spp. in hospital effluent.</title>
        <authorList>
            <person name="Negoseki B.R.S."/>
            <person name="Krul D."/>
            <person name="Siqueira A.C."/>
            <person name="Almeida M."/>
            <person name="Mesa D."/>
            <person name="Conte D."/>
            <person name="Dalla-Costa L.M."/>
        </authorList>
    </citation>
    <scope>NUCLEOTIDE SEQUENCE [LARGE SCALE GENOMIC DNA]</scope>
    <source>
        <strain evidence="1 2">36v</strain>
    </source>
</reference>
<evidence type="ECO:0000313" key="2">
    <source>
        <dbReference type="Proteomes" id="UP001304847"/>
    </source>
</evidence>